<proteinExistence type="predicted"/>
<name>A0AA39PGE5_9AGAR</name>
<organism evidence="2 3">
    <name type="scientific">Armillaria luteobubalina</name>
    <dbReference type="NCBI Taxonomy" id="153913"/>
    <lineage>
        <taxon>Eukaryota</taxon>
        <taxon>Fungi</taxon>
        <taxon>Dikarya</taxon>
        <taxon>Basidiomycota</taxon>
        <taxon>Agaricomycotina</taxon>
        <taxon>Agaricomycetes</taxon>
        <taxon>Agaricomycetidae</taxon>
        <taxon>Agaricales</taxon>
        <taxon>Marasmiineae</taxon>
        <taxon>Physalacriaceae</taxon>
        <taxon>Armillaria</taxon>
    </lineage>
</organism>
<evidence type="ECO:0000313" key="3">
    <source>
        <dbReference type="Proteomes" id="UP001175228"/>
    </source>
</evidence>
<sequence>MISIAHFRALPIDNYLISFDVDIIPFPHESRQFLTEGNVSSSGKQGPRYWDDEEVGRRQRSMENWRKLRRQPRARTVGNETWRGRGLRGTSSANVYQDLPEGKSQSKTLKRLDVSSSHEQERPQCCAAPSSCGSIASGLLVAWADKWLFLEREKRILRQKQGL</sequence>
<dbReference type="Proteomes" id="UP001175228">
    <property type="component" value="Unassembled WGS sequence"/>
</dbReference>
<reference evidence="2" key="1">
    <citation type="submission" date="2023-06" db="EMBL/GenBank/DDBJ databases">
        <authorList>
            <consortium name="Lawrence Berkeley National Laboratory"/>
            <person name="Ahrendt S."/>
            <person name="Sahu N."/>
            <person name="Indic B."/>
            <person name="Wong-Bajracharya J."/>
            <person name="Merenyi Z."/>
            <person name="Ke H.-M."/>
            <person name="Monk M."/>
            <person name="Kocsube S."/>
            <person name="Drula E."/>
            <person name="Lipzen A."/>
            <person name="Balint B."/>
            <person name="Henrissat B."/>
            <person name="Andreopoulos B."/>
            <person name="Martin F.M."/>
            <person name="Harder C.B."/>
            <person name="Rigling D."/>
            <person name="Ford K.L."/>
            <person name="Foster G.D."/>
            <person name="Pangilinan J."/>
            <person name="Papanicolaou A."/>
            <person name="Barry K."/>
            <person name="LaButti K."/>
            <person name="Viragh M."/>
            <person name="Koriabine M."/>
            <person name="Yan M."/>
            <person name="Riley R."/>
            <person name="Champramary S."/>
            <person name="Plett K.L."/>
            <person name="Tsai I.J."/>
            <person name="Slot J."/>
            <person name="Sipos G."/>
            <person name="Plett J."/>
            <person name="Nagy L.G."/>
            <person name="Grigoriev I.V."/>
        </authorList>
    </citation>
    <scope>NUCLEOTIDE SEQUENCE</scope>
    <source>
        <strain evidence="2">HWK02</strain>
    </source>
</reference>
<evidence type="ECO:0000256" key="1">
    <source>
        <dbReference type="SAM" id="MobiDB-lite"/>
    </source>
</evidence>
<feature type="region of interest" description="Disordered" evidence="1">
    <location>
        <begin position="76"/>
        <end position="124"/>
    </location>
</feature>
<comment type="caution">
    <text evidence="2">The sequence shown here is derived from an EMBL/GenBank/DDBJ whole genome shotgun (WGS) entry which is preliminary data.</text>
</comment>
<gene>
    <name evidence="2" type="ORF">EDD18DRAFT_1112600</name>
</gene>
<evidence type="ECO:0000313" key="2">
    <source>
        <dbReference type="EMBL" id="KAK0482813.1"/>
    </source>
</evidence>
<keyword evidence="3" id="KW-1185">Reference proteome</keyword>
<accession>A0AA39PGE5</accession>
<dbReference type="EMBL" id="JAUEPU010000066">
    <property type="protein sequence ID" value="KAK0482813.1"/>
    <property type="molecule type" value="Genomic_DNA"/>
</dbReference>
<feature type="compositionally biased region" description="Basic and acidic residues" evidence="1">
    <location>
        <begin position="110"/>
        <end position="122"/>
    </location>
</feature>
<protein>
    <submittedName>
        <fullName evidence="2">Uncharacterized protein</fullName>
    </submittedName>
</protein>
<dbReference type="AlphaFoldDB" id="A0AA39PGE5"/>